<keyword evidence="2" id="KW-0812">Transmembrane</keyword>
<keyword evidence="2" id="KW-0472">Membrane</keyword>
<evidence type="ECO:0000313" key="3">
    <source>
        <dbReference type="EMBL" id="RKO97645.1"/>
    </source>
</evidence>
<evidence type="ECO:0000256" key="2">
    <source>
        <dbReference type="SAM" id="Phobius"/>
    </source>
</evidence>
<name>A0A4P9WYK8_9FUNG</name>
<organism evidence="3">
    <name type="scientific">Caulochytrium protostelioides</name>
    <dbReference type="NCBI Taxonomy" id="1555241"/>
    <lineage>
        <taxon>Eukaryota</taxon>
        <taxon>Fungi</taxon>
        <taxon>Fungi incertae sedis</taxon>
        <taxon>Chytridiomycota</taxon>
        <taxon>Chytridiomycota incertae sedis</taxon>
        <taxon>Chytridiomycetes</taxon>
        <taxon>Caulochytriales</taxon>
        <taxon>Caulochytriaceae</taxon>
        <taxon>Caulochytrium</taxon>
    </lineage>
</organism>
<feature type="region of interest" description="Disordered" evidence="1">
    <location>
        <begin position="11"/>
        <end position="61"/>
    </location>
</feature>
<keyword evidence="2" id="KW-1133">Transmembrane helix</keyword>
<reference evidence="3" key="1">
    <citation type="submission" date="2018-08" db="EMBL/GenBank/DDBJ databases">
        <title>Leveraging single-cell genomics to expand the Fungal Tree of Life.</title>
        <authorList>
            <consortium name="DOE Joint Genome Institute"/>
            <person name="Ahrendt S.R."/>
            <person name="Quandt C.A."/>
            <person name="Ciobanu D."/>
            <person name="Clum A."/>
            <person name="Salamov A."/>
            <person name="Andreopoulos B."/>
            <person name="Cheng J.-F."/>
            <person name="Woyke T."/>
            <person name="Pelin A."/>
            <person name="Henrissat B."/>
            <person name="Reynolds N."/>
            <person name="Benny G.L."/>
            <person name="Smith M.E."/>
            <person name="James T.Y."/>
            <person name="Grigoriev I.V."/>
        </authorList>
    </citation>
    <scope>NUCLEOTIDE SEQUENCE</scope>
    <source>
        <strain evidence="3">ATCC 52028</strain>
    </source>
</reference>
<proteinExistence type="predicted"/>
<sequence>MAVGRGYLRSGGAGAGMLSPPMASRPITGEPGDAWLQDAASAYAADRPSGPSRVATASSGAGNTVAFAQDNEVIYPEPGAAEADAEAEADAAATAAAQEEAAAYCRMMAETIRKDGWYHPQRGPWWQARDGTGHFIWAIVIFSIICMRHLGDALVMVF</sequence>
<dbReference type="EMBL" id="ML009204">
    <property type="protein sequence ID" value="RKO97645.1"/>
    <property type="molecule type" value="Genomic_DNA"/>
</dbReference>
<protein>
    <submittedName>
        <fullName evidence="3">Uncharacterized protein</fullName>
    </submittedName>
</protein>
<dbReference type="AlphaFoldDB" id="A0A4P9WYK8"/>
<evidence type="ECO:0000256" key="1">
    <source>
        <dbReference type="SAM" id="MobiDB-lite"/>
    </source>
</evidence>
<feature type="transmembrane region" description="Helical" evidence="2">
    <location>
        <begin position="135"/>
        <end position="157"/>
    </location>
</feature>
<accession>A0A4P9WYK8</accession>
<dbReference type="Proteomes" id="UP000268535">
    <property type="component" value="Unassembled WGS sequence"/>
</dbReference>
<gene>
    <name evidence="3" type="ORF">CAUPRSCDRAFT_10696</name>
</gene>